<comment type="caution">
    <text evidence="2">The sequence shown here is derived from an EMBL/GenBank/DDBJ whole genome shotgun (WGS) entry which is preliminary data.</text>
</comment>
<dbReference type="EMBL" id="BMOL01000002">
    <property type="protein sequence ID" value="GGL73017.1"/>
    <property type="molecule type" value="Genomic_DNA"/>
</dbReference>
<dbReference type="RefSeq" id="WP_188969363.1">
    <property type="nucleotide sequence ID" value="NZ_BMOL01000002.1"/>
</dbReference>
<organism evidence="2 3">
    <name type="scientific">Deinococcus aerolatus</name>
    <dbReference type="NCBI Taxonomy" id="522487"/>
    <lineage>
        <taxon>Bacteria</taxon>
        <taxon>Thermotogati</taxon>
        <taxon>Deinococcota</taxon>
        <taxon>Deinococci</taxon>
        <taxon>Deinococcales</taxon>
        <taxon>Deinococcaceae</taxon>
        <taxon>Deinococcus</taxon>
    </lineage>
</organism>
<sequence length="106" mass="10767">MTVTPEGHARGAFLGMILAGPPLHPDAVTLGLRLTDGQLAGALALAAEWTGRCAGERFSIRQCGSGTQRNAGSDGPGPDASSDGLYMDLDAVSTAIIVTALVAEME</sequence>
<feature type="region of interest" description="Disordered" evidence="1">
    <location>
        <begin position="64"/>
        <end position="84"/>
    </location>
</feature>
<dbReference type="Proteomes" id="UP000639973">
    <property type="component" value="Unassembled WGS sequence"/>
</dbReference>
<protein>
    <submittedName>
        <fullName evidence="2">Uncharacterized protein</fullName>
    </submittedName>
</protein>
<evidence type="ECO:0000313" key="3">
    <source>
        <dbReference type="Proteomes" id="UP000639973"/>
    </source>
</evidence>
<evidence type="ECO:0000313" key="2">
    <source>
        <dbReference type="EMBL" id="GGL73017.1"/>
    </source>
</evidence>
<evidence type="ECO:0000256" key="1">
    <source>
        <dbReference type="SAM" id="MobiDB-lite"/>
    </source>
</evidence>
<reference evidence="3" key="1">
    <citation type="journal article" date="2019" name="Int. J. Syst. Evol. Microbiol.">
        <title>The Global Catalogue of Microorganisms (GCM) 10K type strain sequencing project: providing services to taxonomists for standard genome sequencing and annotation.</title>
        <authorList>
            <consortium name="The Broad Institute Genomics Platform"/>
            <consortium name="The Broad Institute Genome Sequencing Center for Infectious Disease"/>
            <person name="Wu L."/>
            <person name="Ma J."/>
        </authorList>
    </citation>
    <scope>NUCLEOTIDE SEQUENCE [LARGE SCALE GENOMIC DNA]</scope>
    <source>
        <strain evidence="3">JCM 15442</strain>
    </source>
</reference>
<gene>
    <name evidence="2" type="ORF">GCM10010840_08830</name>
</gene>
<name>A0ABQ2G331_9DEIO</name>
<accession>A0ABQ2G331</accession>
<keyword evidence="3" id="KW-1185">Reference proteome</keyword>
<proteinExistence type="predicted"/>